<reference evidence="4" key="2">
    <citation type="journal article" date="2008" name="Nucleic Acids Res.">
        <title>The rice annotation project database (RAP-DB): 2008 update.</title>
        <authorList>
            <consortium name="The rice annotation project (RAP)"/>
        </authorList>
    </citation>
    <scope>GENOME REANNOTATION</scope>
    <source>
        <strain evidence="4">cv. Nipponbare</strain>
    </source>
</reference>
<keyword evidence="3" id="KW-0032">Aminotransferase</keyword>
<reference evidence="4" key="1">
    <citation type="journal article" date="2005" name="Nature">
        <title>The map-based sequence of the rice genome.</title>
        <authorList>
            <consortium name="International rice genome sequencing project (IRGSP)"/>
            <person name="Matsumoto T."/>
            <person name="Wu J."/>
            <person name="Kanamori H."/>
            <person name="Katayose Y."/>
            <person name="Fujisawa M."/>
            <person name="Namiki N."/>
            <person name="Mizuno H."/>
            <person name="Yamamoto K."/>
            <person name="Antonio B.A."/>
            <person name="Baba T."/>
            <person name="Sakata K."/>
            <person name="Nagamura Y."/>
            <person name="Aoki H."/>
            <person name="Arikawa K."/>
            <person name="Arita K."/>
            <person name="Bito T."/>
            <person name="Chiden Y."/>
            <person name="Fujitsuka N."/>
            <person name="Fukunaka R."/>
            <person name="Hamada M."/>
            <person name="Harada C."/>
            <person name="Hayashi A."/>
            <person name="Hijishita S."/>
            <person name="Honda M."/>
            <person name="Hosokawa S."/>
            <person name="Ichikawa Y."/>
            <person name="Idonuma A."/>
            <person name="Iijima M."/>
            <person name="Ikeda M."/>
            <person name="Ikeno M."/>
            <person name="Ito K."/>
            <person name="Ito S."/>
            <person name="Ito T."/>
            <person name="Ito Y."/>
            <person name="Ito Y."/>
            <person name="Iwabuchi A."/>
            <person name="Kamiya K."/>
            <person name="Karasawa W."/>
            <person name="Kurita K."/>
            <person name="Katagiri S."/>
            <person name="Kikuta A."/>
            <person name="Kobayashi H."/>
            <person name="Kobayashi N."/>
            <person name="Machita K."/>
            <person name="Maehara T."/>
            <person name="Masukawa M."/>
            <person name="Mizubayashi T."/>
            <person name="Mukai Y."/>
            <person name="Nagasaki H."/>
            <person name="Nagata Y."/>
            <person name="Naito S."/>
            <person name="Nakashima M."/>
            <person name="Nakama Y."/>
            <person name="Nakamichi Y."/>
            <person name="Nakamura M."/>
            <person name="Meguro A."/>
            <person name="Negishi M."/>
            <person name="Ohta I."/>
            <person name="Ohta T."/>
            <person name="Okamoto M."/>
            <person name="Ono N."/>
            <person name="Saji S."/>
            <person name="Sakaguchi M."/>
            <person name="Sakai K."/>
            <person name="Shibata M."/>
            <person name="Shimokawa T."/>
            <person name="Song J."/>
            <person name="Takazaki Y."/>
            <person name="Terasawa K."/>
            <person name="Tsugane M."/>
            <person name="Tsuji K."/>
            <person name="Ueda S."/>
            <person name="Waki K."/>
            <person name="Yamagata H."/>
            <person name="Yamamoto M."/>
            <person name="Yamamoto S."/>
            <person name="Yamane H."/>
            <person name="Yoshiki S."/>
            <person name="Yoshihara R."/>
            <person name="Yukawa K."/>
            <person name="Zhong H."/>
            <person name="Yano M."/>
            <person name="Yuan Q."/>
            <person name="Ouyang S."/>
            <person name="Liu J."/>
            <person name="Jones K.M."/>
            <person name="Gansberger K."/>
            <person name="Moffat K."/>
            <person name="Hill J."/>
            <person name="Bera J."/>
            <person name="Fadrosh D."/>
            <person name="Jin S."/>
            <person name="Johri S."/>
            <person name="Kim M."/>
            <person name="Overton L."/>
            <person name="Reardon M."/>
            <person name="Tsitrin T."/>
            <person name="Vuong H."/>
            <person name="Weaver B."/>
            <person name="Ciecko A."/>
            <person name="Tallon L."/>
            <person name="Jackson J."/>
            <person name="Pai G."/>
            <person name="Aken S.V."/>
            <person name="Utterback T."/>
            <person name="Reidmuller S."/>
            <person name="Feldblyum T."/>
            <person name="Hsiao J."/>
            <person name="Zismann V."/>
            <person name="Iobst S."/>
            <person name="de Vazeille A.R."/>
            <person name="Buell C.R."/>
            <person name="Ying K."/>
            <person name="Li Y."/>
            <person name="Lu T."/>
            <person name="Huang Y."/>
            <person name="Zhao Q."/>
            <person name="Feng Q."/>
            <person name="Zhang L."/>
            <person name="Zhu J."/>
            <person name="Weng Q."/>
            <person name="Mu J."/>
            <person name="Lu Y."/>
            <person name="Fan D."/>
            <person name="Liu Y."/>
            <person name="Guan J."/>
            <person name="Zhang Y."/>
            <person name="Yu S."/>
            <person name="Liu X."/>
            <person name="Zhang Y."/>
            <person name="Hong G."/>
            <person name="Han B."/>
            <person name="Choisne N."/>
            <person name="Demange N."/>
            <person name="Orjeda G."/>
            <person name="Samain S."/>
            <person name="Cattolico L."/>
            <person name="Pelletier E."/>
            <person name="Couloux A."/>
            <person name="Segurens B."/>
            <person name="Wincker P."/>
            <person name="D'Hont A."/>
            <person name="Scarpelli C."/>
            <person name="Weissenbach J."/>
            <person name="Salanoubat M."/>
            <person name="Quetier F."/>
            <person name="Yu Y."/>
            <person name="Kim H.R."/>
            <person name="Rambo T."/>
            <person name="Currie J."/>
            <person name="Collura K."/>
            <person name="Luo M."/>
            <person name="Yang T."/>
            <person name="Ammiraju J.S.S."/>
            <person name="Engler F."/>
            <person name="Soderlund C."/>
            <person name="Wing R.A."/>
            <person name="Palmer L.E."/>
            <person name="de la Bastide M."/>
            <person name="Spiegel L."/>
            <person name="Nascimento L."/>
            <person name="Zutavern T."/>
            <person name="O'Shaughnessy A."/>
            <person name="Dike S."/>
            <person name="Dedhia N."/>
            <person name="Preston R."/>
            <person name="Balija V."/>
            <person name="McCombie W.R."/>
            <person name="Chow T."/>
            <person name="Chen H."/>
            <person name="Chung M."/>
            <person name="Chen C."/>
            <person name="Shaw J."/>
            <person name="Wu H."/>
            <person name="Hsiao K."/>
            <person name="Chao Y."/>
            <person name="Chu M."/>
            <person name="Cheng C."/>
            <person name="Hour A."/>
            <person name="Lee P."/>
            <person name="Lin S."/>
            <person name="Lin Y."/>
            <person name="Liou J."/>
            <person name="Liu S."/>
            <person name="Hsing Y."/>
            <person name="Raghuvanshi S."/>
            <person name="Mohanty A."/>
            <person name="Bharti A.K."/>
            <person name="Gaur A."/>
            <person name="Gupta V."/>
            <person name="Kumar D."/>
            <person name="Ravi V."/>
            <person name="Vij S."/>
            <person name="Kapur A."/>
            <person name="Khurana P."/>
            <person name="Khurana P."/>
            <person name="Khurana J.P."/>
            <person name="Tyagi A.K."/>
            <person name="Gaikwad K."/>
            <person name="Singh A."/>
            <person name="Dalal V."/>
            <person name="Srivastava S."/>
            <person name="Dixit A."/>
            <person name="Pal A.K."/>
            <person name="Ghazi I.A."/>
            <person name="Yadav M."/>
            <person name="Pandit A."/>
            <person name="Bhargava A."/>
            <person name="Sureshbabu K."/>
            <person name="Batra K."/>
            <person name="Sharma T.R."/>
            <person name="Mohapatra T."/>
            <person name="Singh N.K."/>
            <person name="Messing J."/>
            <person name="Nelson A.B."/>
            <person name="Fuks G."/>
            <person name="Kavchok S."/>
            <person name="Keizer G."/>
            <person name="Linton E."/>
            <person name="Llaca V."/>
            <person name="Song R."/>
            <person name="Tanyolac B."/>
            <person name="Young S."/>
            <person name="Ho-Il K."/>
            <person name="Hahn J.H."/>
            <person name="Sangsakoo G."/>
            <person name="Vanavichit A."/>
            <person name="de Mattos Luiz.A.T."/>
            <person name="Zimmer P.D."/>
            <person name="Malone G."/>
            <person name="Dellagostin O."/>
            <person name="de Oliveira A.C."/>
            <person name="Bevan M."/>
            <person name="Bancroft I."/>
            <person name="Minx P."/>
            <person name="Cordum H."/>
            <person name="Wilson R."/>
            <person name="Cheng Z."/>
            <person name="Jin W."/>
            <person name="Jiang J."/>
            <person name="Leong S.A."/>
            <person name="Iwama H."/>
            <person name="Gojobori T."/>
            <person name="Itoh T."/>
            <person name="Niimura Y."/>
            <person name="Fujii Y."/>
            <person name="Habara T."/>
            <person name="Sakai H."/>
            <person name="Sato Y."/>
            <person name="Wilson G."/>
            <person name="Kumar K."/>
            <person name="McCouch S."/>
            <person name="Juretic N."/>
            <person name="Hoen D."/>
            <person name="Wright S."/>
            <person name="Bruskiewich R."/>
            <person name="Bureau T."/>
            <person name="Miyao A."/>
            <person name="Hirochika H."/>
            <person name="Nishikawa T."/>
            <person name="Kadowaki K."/>
            <person name="Sugiura M."/>
            <person name="Burr B."/>
            <person name="Sasaki T."/>
        </authorList>
    </citation>
    <scope>NUCLEOTIDE SEQUENCE [LARGE SCALE GENOMIC DNA]</scope>
    <source>
        <strain evidence="4">cv. Nipponbare</strain>
    </source>
</reference>
<feature type="compositionally biased region" description="Basic and acidic residues" evidence="1">
    <location>
        <begin position="391"/>
        <end position="401"/>
    </location>
</feature>
<name>Q6ZKG5_ORYSJ</name>
<evidence type="ECO:0000313" key="3">
    <source>
        <dbReference type="EMBL" id="BAD03034.1"/>
    </source>
</evidence>
<dbReference type="AlphaFoldDB" id="Q6ZKG5"/>
<protein>
    <submittedName>
        <fullName evidence="3">Aminotransferase-like protein</fullName>
    </submittedName>
</protein>
<gene>
    <name evidence="3" type="primary">OJ1119_E09.23</name>
</gene>
<feature type="region of interest" description="Disordered" evidence="1">
    <location>
        <begin position="238"/>
        <end position="260"/>
    </location>
</feature>
<evidence type="ECO:0000256" key="1">
    <source>
        <dbReference type="SAM" id="MobiDB-lite"/>
    </source>
</evidence>
<dbReference type="Pfam" id="PF07197">
    <property type="entry name" value="DUF1409"/>
    <property type="match status" value="1"/>
</dbReference>
<accession>Q6ZKG5</accession>
<dbReference type="GO" id="GO:0008483">
    <property type="term" value="F:transaminase activity"/>
    <property type="evidence" value="ECO:0007669"/>
    <property type="project" value="UniProtKB-KW"/>
</dbReference>
<proteinExistence type="predicted"/>
<keyword evidence="3" id="KW-0808">Transferase</keyword>
<evidence type="ECO:0000313" key="4">
    <source>
        <dbReference type="Proteomes" id="UP000000763"/>
    </source>
</evidence>
<dbReference type="Proteomes" id="UP000000763">
    <property type="component" value="Chromosome 8"/>
</dbReference>
<feature type="region of interest" description="Disordered" evidence="1">
    <location>
        <begin position="280"/>
        <end position="328"/>
    </location>
</feature>
<evidence type="ECO:0000259" key="2">
    <source>
        <dbReference type="Pfam" id="PF07197"/>
    </source>
</evidence>
<feature type="domain" description="DUF1409" evidence="2">
    <location>
        <begin position="450"/>
        <end position="497"/>
    </location>
</feature>
<feature type="compositionally biased region" description="Polar residues" evidence="1">
    <location>
        <begin position="238"/>
        <end position="250"/>
    </location>
</feature>
<organism evidence="3 4">
    <name type="scientific">Oryza sativa subsp. japonica</name>
    <name type="common">Rice</name>
    <dbReference type="NCBI Taxonomy" id="39947"/>
    <lineage>
        <taxon>Eukaryota</taxon>
        <taxon>Viridiplantae</taxon>
        <taxon>Streptophyta</taxon>
        <taxon>Embryophyta</taxon>
        <taxon>Tracheophyta</taxon>
        <taxon>Spermatophyta</taxon>
        <taxon>Magnoliopsida</taxon>
        <taxon>Liliopsida</taxon>
        <taxon>Poales</taxon>
        <taxon>Poaceae</taxon>
        <taxon>BOP clade</taxon>
        <taxon>Oryzoideae</taxon>
        <taxon>Oryzeae</taxon>
        <taxon>Oryzinae</taxon>
        <taxon>Oryza</taxon>
        <taxon>Oryza sativa</taxon>
    </lineage>
</organism>
<dbReference type="EMBL" id="AP003877">
    <property type="protein sequence ID" value="BAD03034.1"/>
    <property type="molecule type" value="Genomic_DNA"/>
</dbReference>
<dbReference type="InterPro" id="IPR010811">
    <property type="entry name" value="DUF1409"/>
</dbReference>
<feature type="compositionally biased region" description="Polar residues" evidence="1">
    <location>
        <begin position="380"/>
        <end position="389"/>
    </location>
</feature>
<feature type="region of interest" description="Disordered" evidence="1">
    <location>
        <begin position="347"/>
        <end position="406"/>
    </location>
</feature>
<sequence length="635" mass="70434">MASGISIGTGGPWWLLQIWLNLHTRMVANRPPLADARFPRFEPIIDDDGEKITTCRCMSFGEAASVSIASKLSAKPFSEWFNNFYDGVPQKHQDLLPGDFRFEEINSEKYDKSIEVYSTAISPCILPVGIHQGKNIQMTYEFYHPISAARQLGMGQLPISLFFADKIQSRGEITSTLMMDRLLNIAGPPLGSINNIKLRMLRSAAFDRWWVEWKKHLSHQSASMYLTDLFPEAVPQTIESSPPHHSNSGMEIQYAPGLLPNGGGRSPPVIGYNAPKTSTLLHGLPRVPIAPDAGRKKRAKSAAAPSAAKKKPKKQKTTADELPAIDPDVTEFLEDEATVEDVDEAAEHISETREQTTPADPPAPQRTPSPPPPRPPTHVPESSENTPSAADSHHVDEEEKATPAPAIPVLADMFSFDIRQFLDEEEETTSKTLVPLADDIKSTLLHISKRLEGSLEILVTSCGSIRDRLNEIHDKIPDELANAITPAAYLKQHRLKLEKAQRRIADQRERRDLEATIQANRVSINEKKAKLDELEAGTNPTQTNIDRLNARKIELLAELEQCNAPVALEQQKLADLPKGIEDQKSKLKVSVKHLADLTKSLKVFPSTDAADAQIIDEVDHIRQRAISVIQKYMSG</sequence>
<feature type="compositionally biased region" description="Pro residues" evidence="1">
    <location>
        <begin position="359"/>
        <end position="378"/>
    </location>
</feature>